<accession>A0A0W1ANM6</accession>
<gene>
    <name evidence="12" type="ORF">Lwal_0387</name>
</gene>
<name>A0A0W1ANM6_9GAMM</name>
<dbReference type="Proteomes" id="UP000054729">
    <property type="component" value="Unassembled WGS sequence"/>
</dbReference>
<evidence type="ECO:0000256" key="7">
    <source>
        <dbReference type="ARBA" id="ARBA00023136"/>
    </source>
</evidence>
<dbReference type="GO" id="GO:0050380">
    <property type="term" value="F:undecaprenyl-diphosphatase activity"/>
    <property type="evidence" value="ECO:0007669"/>
    <property type="project" value="UniProtKB-EC"/>
</dbReference>
<evidence type="ECO:0000256" key="2">
    <source>
        <dbReference type="ARBA" id="ARBA00012374"/>
    </source>
</evidence>
<feature type="transmembrane region" description="Helical" evidence="10">
    <location>
        <begin position="12"/>
        <end position="31"/>
    </location>
</feature>
<dbReference type="OrthoDB" id="5645237at2"/>
<keyword evidence="3" id="KW-1003">Cell membrane</keyword>
<evidence type="ECO:0000256" key="5">
    <source>
        <dbReference type="ARBA" id="ARBA00022801"/>
    </source>
</evidence>
<keyword evidence="4 10" id="KW-0812">Transmembrane</keyword>
<keyword evidence="5" id="KW-0378">Hydrolase</keyword>
<sequence length="212" mass="24733">MKQVEKLYQLTKKPWVIALYAIAVVMAYLFVDRQIATYFHQINSRDTLTALNYVTALGKWKISVALFFLGGLYFRFIQKNKCFEEGAWYMFGCVLLPNLLVLVAKIIVSRARPDLLFEQHLYGFYWFQLKDLYWSCPSGHAITVTALAMGLGYLFPRYLILYFLVAILVAATRVVLYHHYLSDVMIGFYLSVLVVGWFTQYVKSHHLLKRIN</sequence>
<evidence type="ECO:0000256" key="8">
    <source>
        <dbReference type="ARBA" id="ARBA00032707"/>
    </source>
</evidence>
<evidence type="ECO:0000256" key="6">
    <source>
        <dbReference type="ARBA" id="ARBA00022989"/>
    </source>
</evidence>
<keyword evidence="13" id="KW-1185">Reference proteome</keyword>
<evidence type="ECO:0000313" key="12">
    <source>
        <dbReference type="EMBL" id="KTD82909.1"/>
    </source>
</evidence>
<evidence type="ECO:0000256" key="3">
    <source>
        <dbReference type="ARBA" id="ARBA00022475"/>
    </source>
</evidence>
<comment type="caution">
    <text evidence="12">The sequence shown here is derived from an EMBL/GenBank/DDBJ whole genome shotgun (WGS) entry which is preliminary data.</text>
</comment>
<organism evidence="12 13">
    <name type="scientific">Legionella waltersii</name>
    <dbReference type="NCBI Taxonomy" id="66969"/>
    <lineage>
        <taxon>Bacteria</taxon>
        <taxon>Pseudomonadati</taxon>
        <taxon>Pseudomonadota</taxon>
        <taxon>Gammaproteobacteria</taxon>
        <taxon>Legionellales</taxon>
        <taxon>Legionellaceae</taxon>
        <taxon>Legionella</taxon>
    </lineage>
</organism>
<feature type="transmembrane region" description="Helical" evidence="10">
    <location>
        <begin position="86"/>
        <end position="108"/>
    </location>
</feature>
<dbReference type="EMBL" id="LNZB01000006">
    <property type="protein sequence ID" value="KTD82909.1"/>
    <property type="molecule type" value="Genomic_DNA"/>
</dbReference>
<dbReference type="PATRIC" id="fig|66969.6.peg.417"/>
<dbReference type="EC" id="3.6.1.27" evidence="2"/>
<evidence type="ECO:0000313" key="13">
    <source>
        <dbReference type="Proteomes" id="UP000054729"/>
    </source>
</evidence>
<dbReference type="SMART" id="SM00014">
    <property type="entry name" value="acidPPc"/>
    <property type="match status" value="1"/>
</dbReference>
<keyword evidence="6 10" id="KW-1133">Transmembrane helix</keyword>
<evidence type="ECO:0000256" key="1">
    <source>
        <dbReference type="ARBA" id="ARBA00004651"/>
    </source>
</evidence>
<dbReference type="PANTHER" id="PTHR14969:SF62">
    <property type="entry name" value="DECAPRENYLPHOSPHORYL-5-PHOSPHORIBOSE PHOSPHATASE RV3807C-RELATED"/>
    <property type="match status" value="1"/>
</dbReference>
<dbReference type="AlphaFoldDB" id="A0A0W1ANM6"/>
<feature type="transmembrane region" description="Helical" evidence="10">
    <location>
        <begin position="184"/>
        <end position="202"/>
    </location>
</feature>
<dbReference type="Pfam" id="PF01569">
    <property type="entry name" value="PAP2"/>
    <property type="match status" value="1"/>
</dbReference>
<proteinExistence type="predicted"/>
<keyword evidence="7 10" id="KW-0472">Membrane</keyword>
<dbReference type="SUPFAM" id="SSF48317">
    <property type="entry name" value="Acid phosphatase/Vanadium-dependent haloperoxidase"/>
    <property type="match status" value="1"/>
</dbReference>
<evidence type="ECO:0000259" key="11">
    <source>
        <dbReference type="SMART" id="SM00014"/>
    </source>
</evidence>
<dbReference type="GO" id="GO:0005886">
    <property type="term" value="C:plasma membrane"/>
    <property type="evidence" value="ECO:0007669"/>
    <property type="project" value="UniProtKB-SubCell"/>
</dbReference>
<reference evidence="12 13" key="1">
    <citation type="submission" date="2015-11" db="EMBL/GenBank/DDBJ databases">
        <title>Genomic analysis of 38 Legionella species identifies large and diverse effector repertoires.</title>
        <authorList>
            <person name="Burstein D."/>
            <person name="Amaro F."/>
            <person name="Zusman T."/>
            <person name="Lifshitz Z."/>
            <person name="Cohen O."/>
            <person name="Gilbert J.A."/>
            <person name="Pupko T."/>
            <person name="Shuman H.A."/>
            <person name="Segal G."/>
        </authorList>
    </citation>
    <scope>NUCLEOTIDE SEQUENCE [LARGE SCALE GENOMIC DNA]</scope>
    <source>
        <strain evidence="12 13">ATCC 51914</strain>
    </source>
</reference>
<dbReference type="PANTHER" id="PTHR14969">
    <property type="entry name" value="SPHINGOSINE-1-PHOSPHATE PHOSPHOHYDROLASE"/>
    <property type="match status" value="1"/>
</dbReference>
<dbReference type="InterPro" id="IPR000326">
    <property type="entry name" value="PAP2/HPO"/>
</dbReference>
<dbReference type="STRING" id="66969.Lwal_0387"/>
<comment type="catalytic activity">
    <reaction evidence="9">
        <text>di-trans,octa-cis-undecaprenyl diphosphate + H2O = di-trans,octa-cis-undecaprenyl phosphate + phosphate + H(+)</text>
        <dbReference type="Rhea" id="RHEA:28094"/>
        <dbReference type="ChEBI" id="CHEBI:15377"/>
        <dbReference type="ChEBI" id="CHEBI:15378"/>
        <dbReference type="ChEBI" id="CHEBI:43474"/>
        <dbReference type="ChEBI" id="CHEBI:58405"/>
        <dbReference type="ChEBI" id="CHEBI:60392"/>
        <dbReference type="EC" id="3.6.1.27"/>
    </reaction>
</comment>
<feature type="transmembrane region" description="Helical" evidence="10">
    <location>
        <begin position="159"/>
        <end position="178"/>
    </location>
</feature>
<comment type="subcellular location">
    <subcellularLocation>
        <location evidence="1">Cell membrane</location>
        <topology evidence="1">Multi-pass membrane protein</topology>
    </subcellularLocation>
</comment>
<evidence type="ECO:0000256" key="4">
    <source>
        <dbReference type="ARBA" id="ARBA00022692"/>
    </source>
</evidence>
<evidence type="ECO:0000256" key="10">
    <source>
        <dbReference type="SAM" id="Phobius"/>
    </source>
</evidence>
<protein>
    <recommendedName>
        <fullName evidence="2">undecaprenyl-diphosphate phosphatase</fullName>
        <ecNumber evidence="2">3.6.1.27</ecNumber>
    </recommendedName>
    <alternativeName>
        <fullName evidence="8">Undecaprenyl pyrophosphate phosphatase</fullName>
    </alternativeName>
</protein>
<dbReference type="RefSeq" id="WP_058479239.1">
    <property type="nucleotide sequence ID" value="NZ_CAAAIQ010000003.1"/>
</dbReference>
<feature type="domain" description="Phosphatidic acid phosphatase type 2/haloperoxidase" evidence="11">
    <location>
        <begin position="91"/>
        <end position="199"/>
    </location>
</feature>
<dbReference type="InterPro" id="IPR036938">
    <property type="entry name" value="PAP2/HPO_sf"/>
</dbReference>
<evidence type="ECO:0000256" key="9">
    <source>
        <dbReference type="ARBA" id="ARBA00047594"/>
    </source>
</evidence>
<dbReference type="Gene3D" id="1.20.144.10">
    <property type="entry name" value="Phosphatidic acid phosphatase type 2/haloperoxidase"/>
    <property type="match status" value="1"/>
</dbReference>
<feature type="transmembrane region" description="Helical" evidence="10">
    <location>
        <begin position="51"/>
        <end position="74"/>
    </location>
</feature>
<feature type="transmembrane region" description="Helical" evidence="10">
    <location>
        <begin position="132"/>
        <end position="152"/>
    </location>
</feature>